<evidence type="ECO:0000256" key="4">
    <source>
        <dbReference type="ARBA" id="ARBA00022801"/>
    </source>
</evidence>
<dbReference type="InterPro" id="IPR017853">
    <property type="entry name" value="GH"/>
</dbReference>
<organism evidence="9 10">
    <name type="scientific">Paludibaculum fermentans</name>
    <dbReference type="NCBI Taxonomy" id="1473598"/>
    <lineage>
        <taxon>Bacteria</taxon>
        <taxon>Pseudomonadati</taxon>
        <taxon>Acidobacteriota</taxon>
        <taxon>Terriglobia</taxon>
        <taxon>Bryobacterales</taxon>
        <taxon>Bryobacteraceae</taxon>
        <taxon>Paludibaculum</taxon>
    </lineage>
</organism>
<dbReference type="Gene3D" id="2.60.120.260">
    <property type="entry name" value="Galactose-binding domain-like"/>
    <property type="match status" value="1"/>
</dbReference>
<comment type="similarity">
    <text evidence="2">Belongs to the glycosyl hydrolase 42 family.</text>
</comment>
<keyword evidence="5" id="KW-0326">Glycosidase</keyword>
<dbReference type="GO" id="GO:0009341">
    <property type="term" value="C:beta-galactosidase complex"/>
    <property type="evidence" value="ECO:0007669"/>
    <property type="project" value="InterPro"/>
</dbReference>
<keyword evidence="10" id="KW-1185">Reference proteome</keyword>
<dbReference type="SUPFAM" id="SSF49785">
    <property type="entry name" value="Galactose-binding domain-like"/>
    <property type="match status" value="1"/>
</dbReference>
<keyword evidence="4" id="KW-0378">Hydrolase</keyword>
<name>A0A7S7NUS1_PALFE</name>
<dbReference type="SUPFAM" id="SSF51445">
    <property type="entry name" value="(Trans)glycosidases"/>
    <property type="match status" value="1"/>
</dbReference>
<dbReference type="Pfam" id="PF02449">
    <property type="entry name" value="Glyco_hydro_42"/>
    <property type="match status" value="1"/>
</dbReference>
<dbReference type="Proteomes" id="UP000593892">
    <property type="component" value="Chromosome"/>
</dbReference>
<protein>
    <recommendedName>
        <fullName evidence="3">beta-galactosidase</fullName>
        <ecNumber evidence="3">3.2.1.23</ecNumber>
    </recommendedName>
</protein>
<comment type="catalytic activity">
    <reaction evidence="1">
        <text>Hydrolysis of terminal non-reducing beta-D-galactose residues in beta-D-galactosides.</text>
        <dbReference type="EC" id="3.2.1.23"/>
    </reaction>
</comment>
<dbReference type="InterPro" id="IPR003476">
    <property type="entry name" value="Glyco_hydro_42"/>
</dbReference>
<gene>
    <name evidence="9" type="ORF">IRI77_09650</name>
</gene>
<evidence type="ECO:0000256" key="6">
    <source>
        <dbReference type="SAM" id="SignalP"/>
    </source>
</evidence>
<evidence type="ECO:0000256" key="1">
    <source>
        <dbReference type="ARBA" id="ARBA00001412"/>
    </source>
</evidence>
<evidence type="ECO:0000313" key="9">
    <source>
        <dbReference type="EMBL" id="QOY90197.1"/>
    </source>
</evidence>
<keyword evidence="6" id="KW-0732">Signal</keyword>
<dbReference type="EC" id="3.2.1.23" evidence="3"/>
<dbReference type="EMBL" id="CP063849">
    <property type="protein sequence ID" value="QOY90197.1"/>
    <property type="molecule type" value="Genomic_DNA"/>
</dbReference>
<feature type="domain" description="Glycoside hydrolase family 42 N-terminal" evidence="7">
    <location>
        <begin position="416"/>
        <end position="553"/>
    </location>
</feature>
<evidence type="ECO:0000256" key="2">
    <source>
        <dbReference type="ARBA" id="ARBA00005940"/>
    </source>
</evidence>
<feature type="signal peptide" evidence="6">
    <location>
        <begin position="1"/>
        <end position="19"/>
    </location>
</feature>
<evidence type="ECO:0000259" key="7">
    <source>
        <dbReference type="Pfam" id="PF02449"/>
    </source>
</evidence>
<feature type="domain" description="Beta-galactosidase trimerisation" evidence="8">
    <location>
        <begin position="687"/>
        <end position="912"/>
    </location>
</feature>
<dbReference type="PANTHER" id="PTHR36447:SF1">
    <property type="entry name" value="BETA-GALACTOSIDASE GANA"/>
    <property type="match status" value="1"/>
</dbReference>
<evidence type="ECO:0000256" key="5">
    <source>
        <dbReference type="ARBA" id="ARBA00023295"/>
    </source>
</evidence>
<dbReference type="KEGG" id="pfer:IRI77_09650"/>
<dbReference type="Gene3D" id="3.40.50.880">
    <property type="match status" value="1"/>
</dbReference>
<proteinExistence type="inferred from homology"/>
<dbReference type="InterPro" id="IPR029062">
    <property type="entry name" value="Class_I_gatase-like"/>
</dbReference>
<dbReference type="InterPro" id="IPR013738">
    <property type="entry name" value="Beta_galactosidase_Trimer"/>
</dbReference>
<evidence type="ECO:0000259" key="8">
    <source>
        <dbReference type="Pfam" id="PF08532"/>
    </source>
</evidence>
<dbReference type="AlphaFoldDB" id="A0A7S7NUS1"/>
<dbReference type="PANTHER" id="PTHR36447">
    <property type="entry name" value="BETA-GALACTOSIDASE GANA"/>
    <property type="match status" value="1"/>
</dbReference>
<dbReference type="RefSeq" id="WP_194451862.1">
    <property type="nucleotide sequence ID" value="NZ_CP063849.1"/>
</dbReference>
<dbReference type="SUPFAM" id="SSF52317">
    <property type="entry name" value="Class I glutamine amidotransferase-like"/>
    <property type="match status" value="1"/>
</dbReference>
<dbReference type="InterPro" id="IPR013529">
    <property type="entry name" value="Glyco_hydro_42_N"/>
</dbReference>
<dbReference type="GO" id="GO:0005975">
    <property type="term" value="P:carbohydrate metabolic process"/>
    <property type="evidence" value="ECO:0007669"/>
    <property type="project" value="InterPro"/>
</dbReference>
<dbReference type="Pfam" id="PF08532">
    <property type="entry name" value="Glyco_hydro_42M"/>
    <property type="match status" value="1"/>
</dbReference>
<reference evidence="9 10" key="1">
    <citation type="submission" date="2020-10" db="EMBL/GenBank/DDBJ databases">
        <title>Complete genome sequence of Paludibaculum fermentans P105T, a facultatively anaerobic acidobacterium capable of dissimilatory Fe(III) reduction.</title>
        <authorList>
            <person name="Dedysh S.N."/>
            <person name="Beletsky A.V."/>
            <person name="Kulichevskaya I.S."/>
            <person name="Mardanov A.V."/>
            <person name="Ravin N.V."/>
        </authorList>
    </citation>
    <scope>NUCLEOTIDE SEQUENCE [LARGE SCALE GENOMIC DNA]</scope>
    <source>
        <strain evidence="9 10">P105</strain>
    </source>
</reference>
<evidence type="ECO:0000313" key="10">
    <source>
        <dbReference type="Proteomes" id="UP000593892"/>
    </source>
</evidence>
<dbReference type="Gene3D" id="3.20.20.80">
    <property type="entry name" value="Glycosidases"/>
    <property type="match status" value="1"/>
</dbReference>
<dbReference type="GO" id="GO:0004565">
    <property type="term" value="F:beta-galactosidase activity"/>
    <property type="evidence" value="ECO:0007669"/>
    <property type="project" value="UniProtKB-EC"/>
</dbReference>
<dbReference type="CDD" id="cd03143">
    <property type="entry name" value="A4_beta-galactosidase_middle_domain"/>
    <property type="match status" value="1"/>
</dbReference>
<feature type="chain" id="PRO_5032567985" description="beta-galactosidase" evidence="6">
    <location>
        <begin position="20"/>
        <end position="995"/>
    </location>
</feature>
<sequence length="995" mass="110985">MRRMILAGWGLLAAMPVFAAAGRVVVLDDFETAASAGRWEGPVALSRSRAAHGQGSAQVSFTSGHARLSSRVLGRDWSGFDRLAFDLYSDSEVPKAISLSLYDEVGGDAGKAAKYDYFDANRKLLLVRGWNHFRVELRGLRASNTERDMDLRRVVRLAISAGQDVMPLTVYLDNVRLLAGVELPATESRTQPADALTTISGRWFSVRQVAEPGDVPESAQVAEWRRKGELEAEGLRNAIRAAQMQGLDTIYSERRLVVADLGLHVRPLLAWFNNDGQKLRMFQYVAAVCRQERQALARQLNSTTRLEEVDDTQPLPPPVPNLPLLRGAPSLGWFFRDAAGNPMMVISLHSSSVPLQRFFASPLQHIESYSVGGGSRWTIEDSPVYEAFQKHAEAHRVGWDGWCGHLVKDLDSMGGGKRENVVICLESRYIREALEEYIRINIPKLRSNPNLLYNILAYELTYICYCEESRRMFARWLREKHGNVERANEIWGTRYRSFEDVVPPPTANSRPLADTNRALWYDWARFNQDRFTAHLLWVRDTVRKFDPSTPLAAGGSSSMLSGRAGVAGIDEERIVNEVDDVIIHEGGGSTMGLDLQVALSERAKPIADPEMSLESISNLWPHLLHGKSVVQLFHWPVQPPSEFVSTIRSSLAHSWEYSLEKIDELLKATLDARRLRREIAAFVERPAQVAILYSQTSTLQIPPAMFSWEHTPYLFELERAYTASRFLDVKTTFVTERQIAQGRLAGFPVLLIPSAHSLPPAIVERIREYVSAGGTVFASPGSLAVDEYNRPHDYLAGFGIRRTSDVAAQAVASGEVVQRYDQTFSESVTFAVGPRVNTTPAAGSALSSLRTLAVEGNRERVELSGEAAPAFRYPDGGVAMVRVPHGKGVFYYAAGRLEEHDFARLLDRLFADGAVKREIRTMVETSGQWKVESRTATLRGRRLQAVTNYGAVPVTFHLVDSVGRIQPLNELRREQEYPDGRISLAAGETVICELQ</sequence>
<dbReference type="InterPro" id="IPR008979">
    <property type="entry name" value="Galactose-bd-like_sf"/>
</dbReference>
<evidence type="ECO:0000256" key="3">
    <source>
        <dbReference type="ARBA" id="ARBA00012756"/>
    </source>
</evidence>
<accession>A0A7S7NUS1</accession>